<dbReference type="PANTHER" id="PTHR42693:SF53">
    <property type="entry name" value="ENDO-4-O-SULFATASE"/>
    <property type="match status" value="1"/>
</dbReference>
<keyword evidence="2" id="KW-0378">Hydrolase</keyword>
<sequence length="488" mass="54439">MNKLYTALAMMSAIVPFSSQAENSLKDSKPNIILVMTDDQGYGDLGCHGHPFIKTPNLDKLYGQSQRFTNFHASPTCAPTRAALMSGRAPYKNGITHTILERERMTLEATTVAEVLKSAGYTTGIFGKWHLGDADEYQPDQRGFDEVFIHGAGGIGQNYPGTQGAVPGTSYFNPIIKHNKKFVQTEGYCTDVFFKQALGWIKEQKDKPFFAYIASNAPHGPFIVADNYKKMYADHTKVDKQQAFFGMITNIDENMGLLMTKLDEWDLADNTLLIFMTDNGSSVGSRIFNAGMKGAKASANEGGSRVPLFMRLPGKINAGVDVKKLTRHYDLMPTFAELAGAELSDDLDLDGRSLLTLINKPEAQWADRNLFFHGARWNKKGAGDRWGKGNTDPEGAKYTRFAVRTEKWRLVGKALYNIEKDPGEKKDVSQEYPEIAAEMLKSFDAWWLEVRPLMVNEDAPLDTGKPFIEQFDKQKAQSGIPAWKEPKL</sequence>
<keyword evidence="3" id="KW-0732">Signal</keyword>
<keyword evidence="6" id="KW-1185">Reference proteome</keyword>
<dbReference type="Gene3D" id="3.30.1120.10">
    <property type="match status" value="1"/>
</dbReference>
<evidence type="ECO:0000256" key="2">
    <source>
        <dbReference type="ARBA" id="ARBA00022801"/>
    </source>
</evidence>
<accession>A0ABY7VUF5</accession>
<proteinExistence type="inferred from homology"/>
<feature type="signal peptide" evidence="3">
    <location>
        <begin position="1"/>
        <end position="21"/>
    </location>
</feature>
<protein>
    <submittedName>
        <fullName evidence="5">Arylsulfatase</fullName>
    </submittedName>
</protein>
<evidence type="ECO:0000313" key="5">
    <source>
        <dbReference type="EMBL" id="WDE96522.1"/>
    </source>
</evidence>
<feature type="domain" description="Sulfatase N-terminal" evidence="4">
    <location>
        <begin position="30"/>
        <end position="341"/>
    </location>
</feature>
<evidence type="ECO:0000256" key="3">
    <source>
        <dbReference type="SAM" id="SignalP"/>
    </source>
</evidence>
<dbReference type="Gene3D" id="3.40.720.10">
    <property type="entry name" value="Alkaline Phosphatase, subunit A"/>
    <property type="match status" value="1"/>
</dbReference>
<dbReference type="SUPFAM" id="SSF53649">
    <property type="entry name" value="Alkaline phosphatase-like"/>
    <property type="match status" value="1"/>
</dbReference>
<evidence type="ECO:0000313" key="6">
    <source>
        <dbReference type="Proteomes" id="UP001214250"/>
    </source>
</evidence>
<dbReference type="InterPro" id="IPR017850">
    <property type="entry name" value="Alkaline_phosphatase_core_sf"/>
</dbReference>
<dbReference type="PANTHER" id="PTHR42693">
    <property type="entry name" value="ARYLSULFATASE FAMILY MEMBER"/>
    <property type="match status" value="1"/>
</dbReference>
<evidence type="ECO:0000259" key="4">
    <source>
        <dbReference type="Pfam" id="PF00884"/>
    </source>
</evidence>
<gene>
    <name evidence="5" type="ORF">PQO03_00895</name>
</gene>
<name>A0ABY7VUF5_9BACT</name>
<organism evidence="5 6">
    <name type="scientific">Lentisphaera profundi</name>
    <dbReference type="NCBI Taxonomy" id="1658616"/>
    <lineage>
        <taxon>Bacteria</taxon>
        <taxon>Pseudomonadati</taxon>
        <taxon>Lentisphaerota</taxon>
        <taxon>Lentisphaeria</taxon>
        <taxon>Lentisphaerales</taxon>
        <taxon>Lentisphaeraceae</taxon>
        <taxon>Lentisphaera</taxon>
    </lineage>
</organism>
<dbReference type="InterPro" id="IPR000917">
    <property type="entry name" value="Sulfatase_N"/>
</dbReference>
<comment type="similarity">
    <text evidence="1">Belongs to the sulfatase family.</text>
</comment>
<dbReference type="InterPro" id="IPR050738">
    <property type="entry name" value="Sulfatase"/>
</dbReference>
<dbReference type="CDD" id="cd16146">
    <property type="entry name" value="ARS_like"/>
    <property type="match status" value="1"/>
</dbReference>
<feature type="chain" id="PRO_5046683586" evidence="3">
    <location>
        <begin position="22"/>
        <end position="488"/>
    </location>
</feature>
<dbReference type="Proteomes" id="UP001214250">
    <property type="component" value="Chromosome 1"/>
</dbReference>
<dbReference type="EMBL" id="CP117811">
    <property type="protein sequence ID" value="WDE96522.1"/>
    <property type="molecule type" value="Genomic_DNA"/>
</dbReference>
<reference evidence="5 6" key="1">
    <citation type="submission" date="2023-02" db="EMBL/GenBank/DDBJ databases">
        <title>Genome sequence of Lentisphaera profundi SAORIC-696.</title>
        <authorList>
            <person name="Kim e."/>
            <person name="Cho J.-C."/>
            <person name="Choi A."/>
            <person name="Kang I."/>
        </authorList>
    </citation>
    <scope>NUCLEOTIDE SEQUENCE [LARGE SCALE GENOMIC DNA]</scope>
    <source>
        <strain evidence="5 6">SAORIC-696</strain>
    </source>
</reference>
<evidence type="ECO:0000256" key="1">
    <source>
        <dbReference type="ARBA" id="ARBA00008779"/>
    </source>
</evidence>
<dbReference type="Pfam" id="PF00884">
    <property type="entry name" value="Sulfatase"/>
    <property type="match status" value="1"/>
</dbReference>